<evidence type="ECO:0000259" key="4">
    <source>
        <dbReference type="PROSITE" id="PS50222"/>
    </source>
</evidence>
<dbReference type="InterPro" id="IPR050230">
    <property type="entry name" value="CALM/Myosin/TropC-like"/>
</dbReference>
<keyword evidence="2" id="KW-0106">Calcium</keyword>
<dbReference type="CDD" id="cd00051">
    <property type="entry name" value="EFh"/>
    <property type="match status" value="2"/>
</dbReference>
<gene>
    <name evidence="5" type="ORF">DI09_71p40</name>
</gene>
<feature type="domain" description="EF-hand" evidence="4">
    <location>
        <begin position="102"/>
        <end position="137"/>
    </location>
</feature>
<dbReference type="VEuPathDB" id="MicrosporidiaDB:DI09_71p40"/>
<reference evidence="5 6" key="1">
    <citation type="submission" date="2014-04" db="EMBL/GenBank/DDBJ databases">
        <title>A new species of microsporidia sheds light on the evolution of extreme parasitism.</title>
        <authorList>
            <person name="Haag K.L."/>
            <person name="James T.Y."/>
            <person name="Larsson R."/>
            <person name="Schaer T.M."/>
            <person name="Refardt D."/>
            <person name="Pombert J.-F."/>
            <person name="Ebert D."/>
        </authorList>
    </citation>
    <scope>NUCLEOTIDE SEQUENCE [LARGE SCALE GENOMIC DNA]</scope>
    <source>
        <strain evidence="5 6">UGP3</strain>
        <tissue evidence="5">Spores</tissue>
    </source>
</reference>
<protein>
    <submittedName>
        <fullName evidence="5">Calmodulin</fullName>
    </submittedName>
</protein>
<evidence type="ECO:0000256" key="2">
    <source>
        <dbReference type="ARBA" id="ARBA00022837"/>
    </source>
</evidence>
<proteinExistence type="predicted"/>
<sequence length="170" mass="18807">MLGHARHGRHLGPPSAVNRSTGQHQLSEEQIAELKEAFSLFDKNNDGRITIQELGRVMHALGQHPSESEISDMLNEVDADGDGTIDFFEFLTMMARKVKDVDAEAELKEAFDVFDKNGDGFISSEELALVLKNLGEPASGADVARMIKDADLDGNNLIDFEEFKKMMNVN</sequence>
<dbReference type="RefSeq" id="XP_013236837.1">
    <property type="nucleotide sequence ID" value="XM_013381383.1"/>
</dbReference>
<name>A0A098VRT0_9MICR</name>
<evidence type="ECO:0000313" key="5">
    <source>
        <dbReference type="EMBL" id="KGG50401.1"/>
    </source>
</evidence>
<dbReference type="InterPro" id="IPR011992">
    <property type="entry name" value="EF-hand-dom_pair"/>
</dbReference>
<feature type="domain" description="EF-hand" evidence="4">
    <location>
        <begin position="65"/>
        <end position="100"/>
    </location>
</feature>
<dbReference type="SMART" id="SM00054">
    <property type="entry name" value="EFh"/>
    <property type="match status" value="4"/>
</dbReference>
<organism evidence="5 6">
    <name type="scientific">Mitosporidium daphniae</name>
    <dbReference type="NCBI Taxonomy" id="1485682"/>
    <lineage>
        <taxon>Eukaryota</taxon>
        <taxon>Fungi</taxon>
        <taxon>Fungi incertae sedis</taxon>
        <taxon>Microsporidia</taxon>
        <taxon>Mitosporidium</taxon>
    </lineage>
</organism>
<keyword evidence="1" id="KW-0677">Repeat</keyword>
<feature type="domain" description="EF-hand" evidence="4">
    <location>
        <begin position="138"/>
        <end position="170"/>
    </location>
</feature>
<dbReference type="PROSITE" id="PS50222">
    <property type="entry name" value="EF_HAND_2"/>
    <property type="match status" value="4"/>
</dbReference>
<dbReference type="GO" id="GO:0005509">
    <property type="term" value="F:calcium ion binding"/>
    <property type="evidence" value="ECO:0007669"/>
    <property type="project" value="InterPro"/>
</dbReference>
<dbReference type="OrthoDB" id="429467at2759"/>
<dbReference type="Proteomes" id="UP000029725">
    <property type="component" value="Unassembled WGS sequence"/>
</dbReference>
<dbReference type="Pfam" id="PF13499">
    <property type="entry name" value="EF-hand_7"/>
    <property type="match status" value="2"/>
</dbReference>
<evidence type="ECO:0000256" key="1">
    <source>
        <dbReference type="ARBA" id="ARBA00022737"/>
    </source>
</evidence>
<evidence type="ECO:0000313" key="6">
    <source>
        <dbReference type="Proteomes" id="UP000029725"/>
    </source>
</evidence>
<dbReference type="GeneID" id="25260712"/>
<accession>A0A098VRT0</accession>
<dbReference type="AlphaFoldDB" id="A0A098VRT0"/>
<dbReference type="PROSITE" id="PS00018">
    <property type="entry name" value="EF_HAND_1"/>
    <property type="match status" value="4"/>
</dbReference>
<keyword evidence="6" id="KW-1185">Reference proteome</keyword>
<dbReference type="FunFam" id="1.10.238.10:FF:000527">
    <property type="entry name" value="Calmodulin-3"/>
    <property type="match status" value="1"/>
</dbReference>
<dbReference type="EMBL" id="JMKJ01000581">
    <property type="protein sequence ID" value="KGG50401.1"/>
    <property type="molecule type" value="Genomic_DNA"/>
</dbReference>
<dbReference type="InterPro" id="IPR002048">
    <property type="entry name" value="EF_hand_dom"/>
</dbReference>
<feature type="compositionally biased region" description="Basic residues" evidence="3">
    <location>
        <begin position="1"/>
        <end position="10"/>
    </location>
</feature>
<dbReference type="PANTHER" id="PTHR23048:SF0">
    <property type="entry name" value="CALMODULIN LIKE 3"/>
    <property type="match status" value="1"/>
</dbReference>
<feature type="domain" description="EF-hand" evidence="4">
    <location>
        <begin position="29"/>
        <end position="64"/>
    </location>
</feature>
<comment type="caution">
    <text evidence="5">The sequence shown here is derived from an EMBL/GenBank/DDBJ whole genome shotgun (WGS) entry which is preliminary data.</text>
</comment>
<dbReference type="InterPro" id="IPR018247">
    <property type="entry name" value="EF_Hand_1_Ca_BS"/>
</dbReference>
<dbReference type="GO" id="GO:0016460">
    <property type="term" value="C:myosin II complex"/>
    <property type="evidence" value="ECO:0007669"/>
    <property type="project" value="TreeGrafter"/>
</dbReference>
<dbReference type="PANTHER" id="PTHR23048">
    <property type="entry name" value="MYOSIN LIGHT CHAIN 1, 3"/>
    <property type="match status" value="1"/>
</dbReference>
<feature type="region of interest" description="Disordered" evidence="3">
    <location>
        <begin position="1"/>
        <end position="27"/>
    </location>
</feature>
<evidence type="ECO:0000256" key="3">
    <source>
        <dbReference type="SAM" id="MobiDB-lite"/>
    </source>
</evidence>
<dbReference type="SUPFAM" id="SSF47473">
    <property type="entry name" value="EF-hand"/>
    <property type="match status" value="1"/>
</dbReference>
<dbReference type="Gene3D" id="1.10.238.10">
    <property type="entry name" value="EF-hand"/>
    <property type="match status" value="2"/>
</dbReference>
<dbReference type="HOGENOM" id="CLU_061288_2_0_1"/>